<evidence type="ECO:0000313" key="7">
    <source>
        <dbReference type="Proteomes" id="UP000663887"/>
    </source>
</evidence>
<evidence type="ECO:0000256" key="5">
    <source>
        <dbReference type="SAM" id="Phobius"/>
    </source>
</evidence>
<dbReference type="InterPro" id="IPR052786">
    <property type="entry name" value="Spore_wall_assembly"/>
</dbReference>
<feature type="transmembrane region" description="Helical" evidence="5">
    <location>
        <begin position="132"/>
        <end position="163"/>
    </location>
</feature>
<keyword evidence="2 5" id="KW-0812">Transmembrane</keyword>
<keyword evidence="4 5" id="KW-0472">Membrane</keyword>
<dbReference type="PANTHER" id="PTHR34292">
    <property type="entry name" value="OUTER SPORE WALL PROTEIN LDS1"/>
    <property type="match status" value="1"/>
</dbReference>
<evidence type="ECO:0000256" key="3">
    <source>
        <dbReference type="ARBA" id="ARBA00022989"/>
    </source>
</evidence>
<feature type="transmembrane region" description="Helical" evidence="5">
    <location>
        <begin position="219"/>
        <end position="238"/>
    </location>
</feature>
<comment type="caution">
    <text evidence="6">The sequence shown here is derived from an EMBL/GenBank/DDBJ whole genome shotgun (WGS) entry which is preliminary data.</text>
</comment>
<evidence type="ECO:0000256" key="4">
    <source>
        <dbReference type="ARBA" id="ARBA00023136"/>
    </source>
</evidence>
<evidence type="ECO:0000256" key="1">
    <source>
        <dbReference type="ARBA" id="ARBA00004141"/>
    </source>
</evidence>
<organism evidence="6 7">
    <name type="scientific">Rotaria magnacalcarata</name>
    <dbReference type="NCBI Taxonomy" id="392030"/>
    <lineage>
        <taxon>Eukaryota</taxon>
        <taxon>Metazoa</taxon>
        <taxon>Spiralia</taxon>
        <taxon>Gnathifera</taxon>
        <taxon>Rotifera</taxon>
        <taxon>Eurotatoria</taxon>
        <taxon>Bdelloidea</taxon>
        <taxon>Philodinida</taxon>
        <taxon>Philodinidae</taxon>
        <taxon>Rotaria</taxon>
    </lineage>
</organism>
<evidence type="ECO:0000313" key="6">
    <source>
        <dbReference type="EMBL" id="CAF2030390.1"/>
    </source>
</evidence>
<feature type="non-terminal residue" evidence="6">
    <location>
        <position position="1"/>
    </location>
</feature>
<feature type="transmembrane region" description="Helical" evidence="5">
    <location>
        <begin position="31"/>
        <end position="56"/>
    </location>
</feature>
<evidence type="ECO:0000256" key="2">
    <source>
        <dbReference type="ARBA" id="ARBA00022692"/>
    </source>
</evidence>
<comment type="subcellular location">
    <subcellularLocation>
        <location evidence="1">Membrane</location>
        <topology evidence="1">Multi-pass membrane protein</topology>
    </subcellularLocation>
</comment>
<dbReference type="Proteomes" id="UP000663887">
    <property type="component" value="Unassembled WGS sequence"/>
</dbReference>
<name>A0A816N9X2_9BILA</name>
<sequence>KKYLTVLHRSESYPIRGIAYLIRHPSLWRQIFCGLIIMILVSIIVSILLFIFAFPVQANCLSEYMSDWIAWIISFFLTLFEIGITVLVFSSLFLAYYMNIIFDAIWRQETMATNREEIQLTSSTRTACIKSFLILTIFRVILVVLTFPLNLISIIGTMFFIYINSYYYAWSLHCRYFDLIGLNFAQGLLFCFLLSQKTINNSNFTHEGKHFVEENRSDYIRFGIVAVLFEMIPFLNIITPITNVIGSAIWACDIERFKEPLRRPRSYLLSPSPALIEQGQIDYGAMKYEKEQISPPAYQDILENNIYPSAPPNEKQ</sequence>
<proteinExistence type="predicted"/>
<dbReference type="PANTHER" id="PTHR34292:SF2">
    <property type="entry name" value="OUTER SPORE WALL PROTEIN LDS1"/>
    <property type="match status" value="1"/>
</dbReference>
<protein>
    <submittedName>
        <fullName evidence="6">Uncharacterized protein</fullName>
    </submittedName>
</protein>
<keyword evidence="3 5" id="KW-1133">Transmembrane helix</keyword>
<dbReference type="EMBL" id="CAJNRG010001251">
    <property type="protein sequence ID" value="CAF2030390.1"/>
    <property type="molecule type" value="Genomic_DNA"/>
</dbReference>
<feature type="transmembrane region" description="Helical" evidence="5">
    <location>
        <begin position="68"/>
        <end position="97"/>
    </location>
</feature>
<accession>A0A816N9X2</accession>
<dbReference type="Pfam" id="PF07264">
    <property type="entry name" value="EI24"/>
    <property type="match status" value="1"/>
</dbReference>
<dbReference type="AlphaFoldDB" id="A0A816N9X2"/>
<gene>
    <name evidence="6" type="ORF">XDN619_LOCUS4985</name>
</gene>
<dbReference type="InterPro" id="IPR059112">
    <property type="entry name" value="CysZ/EI24"/>
</dbReference>
<reference evidence="6" key="1">
    <citation type="submission" date="2021-02" db="EMBL/GenBank/DDBJ databases">
        <authorList>
            <person name="Nowell W R."/>
        </authorList>
    </citation>
    <scope>NUCLEOTIDE SEQUENCE</scope>
</reference>
<feature type="transmembrane region" description="Helical" evidence="5">
    <location>
        <begin position="175"/>
        <end position="194"/>
    </location>
</feature>